<feature type="domain" description="NAD(P)-binding" evidence="1">
    <location>
        <begin position="7"/>
        <end position="159"/>
    </location>
</feature>
<sequence>MRILIIGATGNSGLALTKGALARGLDTRVYVRSANKIRDLLGADACEQLSIRTGTLADRAALADAMKGADAVVNAAGNATVDADFVSMVQRVIDTAEQVLGANGRLWLFGGAAALDVPGSDLRVADLPFVPKPFKQHIHNHARVAMTSLDWSMLCPGPMVSAADGLPHSALRVSVDCWPVDGPGSPRLFKSLRILKAFKARLPELIVTYEDAAKVILDNLPAHGPYARRRVGLALPPGHVGAKPGMM</sequence>
<evidence type="ECO:0000313" key="3">
    <source>
        <dbReference type="Proteomes" id="UP000503018"/>
    </source>
</evidence>
<dbReference type="GO" id="GO:0016646">
    <property type="term" value="F:oxidoreductase activity, acting on the CH-NH group of donors, NAD or NADP as acceptor"/>
    <property type="evidence" value="ECO:0007669"/>
    <property type="project" value="TreeGrafter"/>
</dbReference>
<dbReference type="Gene3D" id="3.40.50.720">
    <property type="entry name" value="NAD(P)-binding Rossmann-like Domain"/>
    <property type="match status" value="1"/>
</dbReference>
<protein>
    <submittedName>
        <fullName evidence="2">NAD(P)H-binding protein</fullName>
    </submittedName>
</protein>
<dbReference type="EMBL" id="CP053015">
    <property type="protein sequence ID" value="QJQ32610.1"/>
    <property type="molecule type" value="Genomic_DNA"/>
</dbReference>
<accession>A0A6M4AW83</accession>
<evidence type="ECO:0000259" key="1">
    <source>
        <dbReference type="Pfam" id="PF13460"/>
    </source>
</evidence>
<proteinExistence type="predicted"/>
<dbReference type="PANTHER" id="PTHR43355:SF7">
    <property type="entry name" value="NAD(P)-BINDING DOMAIN-CONTAINING PROTEIN"/>
    <property type="match status" value="1"/>
</dbReference>
<dbReference type="Proteomes" id="UP000503018">
    <property type="component" value="Chromosome"/>
</dbReference>
<dbReference type="SUPFAM" id="SSF51735">
    <property type="entry name" value="NAD(P)-binding Rossmann-fold domains"/>
    <property type="match status" value="1"/>
</dbReference>
<evidence type="ECO:0000313" key="2">
    <source>
        <dbReference type="EMBL" id="QJQ32610.1"/>
    </source>
</evidence>
<name>A0A6M4AW83_9SPHN</name>
<gene>
    <name evidence="2" type="ORF">GV829_09210</name>
</gene>
<dbReference type="InterPro" id="IPR036291">
    <property type="entry name" value="NAD(P)-bd_dom_sf"/>
</dbReference>
<dbReference type="Pfam" id="PF13460">
    <property type="entry name" value="NAD_binding_10"/>
    <property type="match status" value="1"/>
</dbReference>
<dbReference type="KEGG" id="slan:GV829_09210"/>
<reference evidence="2 3" key="1">
    <citation type="submission" date="2020-01" db="EMBL/GenBank/DDBJ databases">
        <title>Sphingomonas sp. strain CSW-10.</title>
        <authorList>
            <person name="Chen W.-M."/>
        </authorList>
    </citation>
    <scope>NUCLEOTIDE SEQUENCE [LARGE SCALE GENOMIC DNA]</scope>
    <source>
        <strain evidence="2 3">CSW-10</strain>
    </source>
</reference>
<dbReference type="PANTHER" id="PTHR43355">
    <property type="entry name" value="FLAVIN REDUCTASE (NADPH)"/>
    <property type="match status" value="1"/>
</dbReference>
<organism evidence="2 3">
    <name type="scientific">Sphingomonas lacunae</name>
    <dbReference type="NCBI Taxonomy" id="2698828"/>
    <lineage>
        <taxon>Bacteria</taxon>
        <taxon>Pseudomonadati</taxon>
        <taxon>Pseudomonadota</taxon>
        <taxon>Alphaproteobacteria</taxon>
        <taxon>Sphingomonadales</taxon>
        <taxon>Sphingomonadaceae</taxon>
        <taxon>Sphingomonas</taxon>
    </lineage>
</organism>
<dbReference type="InterPro" id="IPR051606">
    <property type="entry name" value="Polyketide_Oxido-like"/>
</dbReference>
<keyword evidence="3" id="KW-1185">Reference proteome</keyword>
<dbReference type="InterPro" id="IPR016040">
    <property type="entry name" value="NAD(P)-bd_dom"/>
</dbReference>
<dbReference type="RefSeq" id="WP_169946039.1">
    <property type="nucleotide sequence ID" value="NZ_CP053015.1"/>
</dbReference>
<dbReference type="AlphaFoldDB" id="A0A6M4AW83"/>